<dbReference type="PROSITE" id="PS51465">
    <property type="entry name" value="KAZAL_2"/>
    <property type="match status" value="1"/>
</dbReference>
<dbReference type="Proteomes" id="UP000034883">
    <property type="component" value="Chromosome"/>
</dbReference>
<evidence type="ECO:0000259" key="2">
    <source>
        <dbReference type="PROSITE" id="PS51465"/>
    </source>
</evidence>
<dbReference type="EMBL" id="CP011125">
    <property type="protein sequence ID" value="AKF11444.1"/>
    <property type="molecule type" value="Genomic_DNA"/>
</dbReference>
<dbReference type="KEGG" id="samy:DB32_008593"/>
<gene>
    <name evidence="3" type="ORF">DB32_008593</name>
</gene>
<dbReference type="InterPro" id="IPR002350">
    <property type="entry name" value="Kazal_dom"/>
</dbReference>
<feature type="region of interest" description="Disordered" evidence="1">
    <location>
        <begin position="21"/>
        <end position="44"/>
    </location>
</feature>
<feature type="compositionally biased region" description="Basic and acidic residues" evidence="1">
    <location>
        <begin position="21"/>
        <end position="32"/>
    </location>
</feature>
<name>A0A0F6SI23_9BACT</name>
<dbReference type="AlphaFoldDB" id="A0A0F6SI23"/>
<dbReference type="STRING" id="927083.DB32_008593"/>
<dbReference type="Pfam" id="PF00050">
    <property type="entry name" value="Kazal_1"/>
    <property type="match status" value="1"/>
</dbReference>
<organism evidence="3 4">
    <name type="scientific">Sandaracinus amylolyticus</name>
    <dbReference type="NCBI Taxonomy" id="927083"/>
    <lineage>
        <taxon>Bacteria</taxon>
        <taxon>Pseudomonadati</taxon>
        <taxon>Myxococcota</taxon>
        <taxon>Polyangia</taxon>
        <taxon>Polyangiales</taxon>
        <taxon>Sandaracinaceae</taxon>
        <taxon>Sandaracinus</taxon>
    </lineage>
</organism>
<dbReference type="SMART" id="SM00280">
    <property type="entry name" value="KAZAL"/>
    <property type="match status" value="1"/>
</dbReference>
<evidence type="ECO:0000313" key="3">
    <source>
        <dbReference type="EMBL" id="AKF11444.1"/>
    </source>
</evidence>
<dbReference type="OrthoDB" id="5523329at2"/>
<evidence type="ECO:0000256" key="1">
    <source>
        <dbReference type="SAM" id="MobiDB-lite"/>
    </source>
</evidence>
<dbReference type="PROSITE" id="PS51257">
    <property type="entry name" value="PROKAR_LIPOPROTEIN"/>
    <property type="match status" value="1"/>
</dbReference>
<dbReference type="InterPro" id="IPR036058">
    <property type="entry name" value="Kazal_dom_sf"/>
</dbReference>
<sequence length="194" mass="19607">MRKTAIVAFLVLVLGCSESRETVPDGQVDHDAQTGGGDAASTSNDAASGLACGTRGGAACDDGEVCIFPPGECGADDGGGTCIARPGVCPDVHAPVCGCDGTTYGNECDAHAAGASIARTGACATTGATSCDRRDVRCRAIEPTCPAGQVASVVAQCWGPCVAIDECACTEADACPNRDQYTCHMHRQRCGPYL</sequence>
<dbReference type="RefSeq" id="WP_053238308.1">
    <property type="nucleotide sequence ID" value="NZ_CP011125.1"/>
</dbReference>
<accession>A0A0F6SI23</accession>
<dbReference type="CDD" id="cd00104">
    <property type="entry name" value="KAZAL_FS"/>
    <property type="match status" value="1"/>
</dbReference>
<dbReference type="Gene3D" id="3.30.60.30">
    <property type="match status" value="1"/>
</dbReference>
<feature type="domain" description="Kazal-like" evidence="2">
    <location>
        <begin position="76"/>
        <end position="140"/>
    </location>
</feature>
<proteinExistence type="predicted"/>
<protein>
    <submittedName>
        <fullName evidence="3">Kazal-type serine protease inhibitor domain protein</fullName>
    </submittedName>
</protein>
<dbReference type="SUPFAM" id="SSF100895">
    <property type="entry name" value="Kazal-type serine protease inhibitors"/>
    <property type="match status" value="1"/>
</dbReference>
<evidence type="ECO:0000313" key="4">
    <source>
        <dbReference type="Proteomes" id="UP000034883"/>
    </source>
</evidence>
<reference evidence="3 4" key="1">
    <citation type="submission" date="2015-03" db="EMBL/GenBank/DDBJ databases">
        <title>Genome assembly of Sandaracinus amylolyticus DSM 53668.</title>
        <authorList>
            <person name="Sharma G."/>
            <person name="Subramanian S."/>
        </authorList>
    </citation>
    <scope>NUCLEOTIDE SEQUENCE [LARGE SCALE GENOMIC DNA]</scope>
    <source>
        <strain evidence="3 4">DSM 53668</strain>
    </source>
</reference>
<keyword evidence="4" id="KW-1185">Reference proteome</keyword>